<dbReference type="Pfam" id="PF01522">
    <property type="entry name" value="Polysacc_deac_1"/>
    <property type="match status" value="1"/>
</dbReference>
<reference evidence="5 6" key="1">
    <citation type="journal article" date="2015" name="Nature">
        <title>rRNA introns, odd ribosomes, and small enigmatic genomes across a large radiation of phyla.</title>
        <authorList>
            <person name="Brown C.T."/>
            <person name="Hug L.A."/>
            <person name="Thomas B.C."/>
            <person name="Sharon I."/>
            <person name="Castelle C.J."/>
            <person name="Singh A."/>
            <person name="Wilkins M.J."/>
            <person name="Williams K.H."/>
            <person name="Banfield J.F."/>
        </authorList>
    </citation>
    <scope>NUCLEOTIDE SEQUENCE [LARGE SCALE GENOMIC DNA]</scope>
</reference>
<comment type="subcellular location">
    <subcellularLocation>
        <location evidence="1">Secreted</location>
    </subcellularLocation>
</comment>
<sequence length="531" mass="60913">MGNTINIMNNNLKKIKVYFSITVLLLMVTIFSGGFFLKNNTFFTTTNLAGTFNYFKYKTSFVYSDNKNLTASVISIFQNNPQVNQGKGKVSSIPVLLYHGVVDNSDDANILLKDFRNQMFALKKAGWQTINIEDFYAFMESEKELPDKSFLLTFDDGRKDSYYPVDPILKALDYNAVIFVITKYSLEDKSSNYYLSKNELKRMVKSGRWEIEAHTREGHNIYKIAQDGKLGHYHSNKLWLDSENRPETEEEFINRIKTDFAIAKNDIEQGLGTEVISFAFPFGDFGQNTVNFLKVEQIILDAAKSVYPITFYQVWPGKGYNFNYPAKDSFLIKRIEVKSDWNTEALMTILDAGKEKSLPYFDNFEKYRGWTKTWGQLTLGNNSMILDSNASTTGSSAFLDGSYLWDNYSYSANINLVKGRNISLLARYKDDENYTACNFSGDSVRIEQRLNNKNRVMVEIKNYVNFPKNDLNLGIKVNKDKVECLVNDNIVAYTYYLSPALSNGGIGFKIWDPQMNNSELIVRHVSVEEIK</sequence>
<evidence type="ECO:0000256" key="2">
    <source>
        <dbReference type="ARBA" id="ARBA00022729"/>
    </source>
</evidence>
<keyword evidence="3" id="KW-0812">Transmembrane</keyword>
<dbReference type="Gene3D" id="3.20.20.370">
    <property type="entry name" value="Glycoside hydrolase/deacetylase"/>
    <property type="match status" value="1"/>
</dbReference>
<dbReference type="GO" id="GO:0005576">
    <property type="term" value="C:extracellular region"/>
    <property type="evidence" value="ECO:0007669"/>
    <property type="project" value="UniProtKB-SubCell"/>
</dbReference>
<proteinExistence type="predicted"/>
<dbReference type="SUPFAM" id="SSF88713">
    <property type="entry name" value="Glycoside hydrolase/deacetylase"/>
    <property type="match status" value="1"/>
</dbReference>
<dbReference type="InterPro" id="IPR051398">
    <property type="entry name" value="Polysacch_Deacetylase"/>
</dbReference>
<evidence type="ECO:0000256" key="1">
    <source>
        <dbReference type="ARBA" id="ARBA00004613"/>
    </source>
</evidence>
<comment type="caution">
    <text evidence="5">The sequence shown here is derived from an EMBL/GenBank/DDBJ whole genome shotgun (WGS) entry which is preliminary data.</text>
</comment>
<dbReference type="Proteomes" id="UP000034753">
    <property type="component" value="Unassembled WGS sequence"/>
</dbReference>
<dbReference type="InterPro" id="IPR002509">
    <property type="entry name" value="NODB_dom"/>
</dbReference>
<feature type="domain" description="NodB homology" evidence="4">
    <location>
        <begin position="143"/>
        <end position="292"/>
    </location>
</feature>
<evidence type="ECO:0000256" key="3">
    <source>
        <dbReference type="SAM" id="Phobius"/>
    </source>
</evidence>
<name>A0A0G0WFY7_9BACT</name>
<evidence type="ECO:0000259" key="4">
    <source>
        <dbReference type="Pfam" id="PF01522"/>
    </source>
</evidence>
<gene>
    <name evidence="5" type="ORF">UU67_C0062G0003</name>
</gene>
<protein>
    <submittedName>
        <fullName evidence="5">Polysaccharide deacetylase</fullName>
    </submittedName>
</protein>
<dbReference type="EMBL" id="LCBN01000062">
    <property type="protein sequence ID" value="KKS11845.1"/>
    <property type="molecule type" value="Genomic_DNA"/>
</dbReference>
<keyword evidence="3" id="KW-1133">Transmembrane helix</keyword>
<dbReference type="GO" id="GO:0016810">
    <property type="term" value="F:hydrolase activity, acting on carbon-nitrogen (but not peptide) bonds"/>
    <property type="evidence" value="ECO:0007669"/>
    <property type="project" value="InterPro"/>
</dbReference>
<dbReference type="InterPro" id="IPR011330">
    <property type="entry name" value="Glyco_hydro/deAcase_b/a-brl"/>
</dbReference>
<dbReference type="PANTHER" id="PTHR34216">
    <property type="match status" value="1"/>
</dbReference>
<dbReference type="Gene3D" id="2.60.120.560">
    <property type="entry name" value="Exo-inulinase, domain 1"/>
    <property type="match status" value="1"/>
</dbReference>
<dbReference type="PANTHER" id="PTHR34216:SF3">
    <property type="entry name" value="POLY-BETA-1,6-N-ACETYL-D-GLUCOSAMINE N-DEACETYLASE"/>
    <property type="match status" value="1"/>
</dbReference>
<evidence type="ECO:0000313" key="5">
    <source>
        <dbReference type="EMBL" id="KKS11845.1"/>
    </source>
</evidence>
<organism evidence="5 6">
    <name type="scientific">Candidatus Daviesbacteria bacterium GW2011_GWB1_41_5</name>
    <dbReference type="NCBI Taxonomy" id="1618429"/>
    <lineage>
        <taxon>Bacteria</taxon>
        <taxon>Candidatus Daviesiibacteriota</taxon>
    </lineage>
</organism>
<accession>A0A0G0WFY7</accession>
<dbReference type="AlphaFoldDB" id="A0A0G0WFY7"/>
<dbReference type="GO" id="GO:0005975">
    <property type="term" value="P:carbohydrate metabolic process"/>
    <property type="evidence" value="ECO:0007669"/>
    <property type="project" value="InterPro"/>
</dbReference>
<keyword evidence="2" id="KW-0732">Signal</keyword>
<evidence type="ECO:0000313" key="6">
    <source>
        <dbReference type="Proteomes" id="UP000034753"/>
    </source>
</evidence>
<keyword evidence="3" id="KW-0472">Membrane</keyword>
<feature type="transmembrane region" description="Helical" evidence="3">
    <location>
        <begin position="17"/>
        <end position="37"/>
    </location>
</feature>